<evidence type="ECO:0000313" key="3">
    <source>
        <dbReference type="Proteomes" id="UP000625574"/>
    </source>
</evidence>
<dbReference type="RefSeq" id="WP_198735385.1">
    <property type="nucleotide sequence ID" value="NZ_JAEIOT010000005.1"/>
</dbReference>
<accession>A0ABS0VX11</accession>
<feature type="transmembrane region" description="Helical" evidence="1">
    <location>
        <begin position="18"/>
        <end position="38"/>
    </location>
</feature>
<sequence length="148" mass="15735">MTAPRTITPIVPLRGRRLLSGSFTAATAVATLIGIGIGTGSVPVYLFTAVCVLLTVLSTRLATVTGMNDGSRKLDEYEHAQRSHRRVQALWMLSACAGACALVIGISAESGSVDLIRAATAFLMLAVLLYLTWPNRVTTWTTPDTEDA</sequence>
<keyword evidence="1" id="KW-0472">Membrane</keyword>
<gene>
    <name evidence="2" type="ORF">JDV76_02850</name>
</gene>
<feature type="transmembrane region" description="Helical" evidence="1">
    <location>
        <begin position="44"/>
        <end position="68"/>
    </location>
</feature>
<keyword evidence="1" id="KW-1133">Transmembrane helix</keyword>
<keyword evidence="1" id="KW-0812">Transmembrane</keyword>
<organism evidence="2 3">
    <name type="scientific">Corynebacterium marambiense</name>
    <dbReference type="NCBI Taxonomy" id="2765364"/>
    <lineage>
        <taxon>Bacteria</taxon>
        <taxon>Bacillati</taxon>
        <taxon>Actinomycetota</taxon>
        <taxon>Actinomycetes</taxon>
        <taxon>Mycobacteriales</taxon>
        <taxon>Corynebacteriaceae</taxon>
        <taxon>Corynebacterium</taxon>
    </lineage>
</organism>
<keyword evidence="3" id="KW-1185">Reference proteome</keyword>
<evidence type="ECO:0000256" key="1">
    <source>
        <dbReference type="SAM" id="Phobius"/>
    </source>
</evidence>
<name>A0ABS0VX11_9CORY</name>
<feature type="transmembrane region" description="Helical" evidence="1">
    <location>
        <begin position="114"/>
        <end position="133"/>
    </location>
</feature>
<comment type="caution">
    <text evidence="2">The sequence shown here is derived from an EMBL/GenBank/DDBJ whole genome shotgun (WGS) entry which is preliminary data.</text>
</comment>
<feature type="transmembrane region" description="Helical" evidence="1">
    <location>
        <begin position="89"/>
        <end position="108"/>
    </location>
</feature>
<reference evidence="2 3" key="1">
    <citation type="submission" date="2020-12" db="EMBL/GenBank/DDBJ databases">
        <title>Genome public.</title>
        <authorList>
            <person name="Sun Q."/>
        </authorList>
    </citation>
    <scope>NUCLEOTIDE SEQUENCE [LARGE SCALE GENOMIC DNA]</scope>
    <source>
        <strain evidence="2 3">CCM 8864</strain>
    </source>
</reference>
<proteinExistence type="predicted"/>
<protein>
    <submittedName>
        <fullName evidence="2">Uncharacterized protein</fullName>
    </submittedName>
</protein>
<dbReference type="Proteomes" id="UP000625574">
    <property type="component" value="Unassembled WGS sequence"/>
</dbReference>
<dbReference type="EMBL" id="JAEIOT010000005">
    <property type="protein sequence ID" value="MBI8999913.1"/>
    <property type="molecule type" value="Genomic_DNA"/>
</dbReference>
<evidence type="ECO:0000313" key="2">
    <source>
        <dbReference type="EMBL" id="MBI8999913.1"/>
    </source>
</evidence>